<gene>
    <name evidence="1" type="ORF">H696_05298</name>
</gene>
<dbReference type="GeneID" id="20530023"/>
<organism evidence="1">
    <name type="scientific">Fonticula alba</name>
    <name type="common">Slime mold</name>
    <dbReference type="NCBI Taxonomy" id="691883"/>
    <lineage>
        <taxon>Eukaryota</taxon>
        <taxon>Rotosphaerida</taxon>
        <taxon>Fonticulaceae</taxon>
        <taxon>Fonticula</taxon>
    </lineage>
</organism>
<sequence>MDCRSTAPQSMAVSLRAPRALRLAGRELRLLPGPDRPDEQGWPAQLLLAPGDFAELAAGSEEPVFVAAGSHTLWARPDSLVSDGCLLVGLAAESIDVPATGGAPEARRLEPGDVQVVYLAVSAARPVELPYTLLVDALRERPLPGRLHVDQVRDGVGTTLFRSEPGDVQVVYLAVSAARPVELPYTLLVDALRERPLPGRLHVDQILGLAVDGVELELRVAELQAESGTRVAFGLVSMGKILGLAVDGVELELRVAELQAESGTRVAFGLVSASTRVLATAGPGVELPGAPVVVALAGPGRAPGQHFVLSAMHLSPGELDVLFAPAGGALARALGTRPPGGRAVCPRPAVVGVDVRASEKLLRSLGPRLDGRPVPLALCDPPPGVAVAWLETAMDIARVDRAHAIAQLTGAPLRVGEQAVHLTSPPLAARVVGLMDRGFTMLSSGQAGVFDASTVLAVESARGRAAGHPHRLAVVSVGPSMVLLDLVPASWLEHRGTLLLSEAALARLTGASDGQAVRLASQGALFDVQAGGRIGAYELGMHPGDLEALAVGLRPVVFSRAPVVPVAESVEVSFGPGPGGRALPSVDQLTRDFLAAHGRATMRVDRVRPVARVRREGWDVGSWIDSVCRV</sequence>
<evidence type="ECO:0000313" key="1">
    <source>
        <dbReference type="EMBL" id="KCV68381.1"/>
    </source>
</evidence>
<name>A0A058Z2L9_FONAL</name>
<protein>
    <submittedName>
        <fullName evidence="1">Uncharacterized protein</fullName>
    </submittedName>
</protein>
<dbReference type="AlphaFoldDB" id="A0A058Z2L9"/>
<dbReference type="Proteomes" id="UP000030693">
    <property type="component" value="Unassembled WGS sequence"/>
</dbReference>
<dbReference type="RefSeq" id="XP_009497435.1">
    <property type="nucleotide sequence ID" value="XM_009499160.1"/>
</dbReference>
<reference evidence="1" key="1">
    <citation type="submission" date="2013-04" db="EMBL/GenBank/DDBJ databases">
        <title>The Genome Sequence of Fonticula alba ATCC 38817.</title>
        <authorList>
            <consortium name="The Broad Institute Genomics Platform"/>
            <person name="Russ C."/>
            <person name="Cuomo C."/>
            <person name="Burger G."/>
            <person name="Gray M.W."/>
            <person name="Holland P.W.H."/>
            <person name="King N."/>
            <person name="Lang F.B.F."/>
            <person name="Roger A.J."/>
            <person name="Ruiz-Trillo I."/>
            <person name="Brown M."/>
            <person name="Walker B."/>
            <person name="Young S."/>
            <person name="Zeng Q."/>
            <person name="Gargeya S."/>
            <person name="Fitzgerald M."/>
            <person name="Haas B."/>
            <person name="Abouelleil A."/>
            <person name="Allen A.W."/>
            <person name="Alvarado L."/>
            <person name="Arachchi H.M."/>
            <person name="Berlin A.M."/>
            <person name="Chapman S.B."/>
            <person name="Gainer-Dewar J."/>
            <person name="Goldberg J."/>
            <person name="Griggs A."/>
            <person name="Gujja S."/>
            <person name="Hansen M."/>
            <person name="Howarth C."/>
            <person name="Imamovic A."/>
            <person name="Ireland A."/>
            <person name="Larimer J."/>
            <person name="McCowan C."/>
            <person name="Murphy C."/>
            <person name="Pearson M."/>
            <person name="Poon T.W."/>
            <person name="Priest M."/>
            <person name="Roberts A."/>
            <person name="Saif S."/>
            <person name="Shea T."/>
            <person name="Sisk P."/>
            <person name="Sykes S."/>
            <person name="Wortman J."/>
            <person name="Nusbaum C."/>
            <person name="Birren B."/>
        </authorList>
    </citation>
    <scope>NUCLEOTIDE SEQUENCE [LARGE SCALE GENOMIC DNA]</scope>
    <source>
        <strain evidence="1">ATCC 38817</strain>
    </source>
</reference>
<keyword evidence="2" id="KW-1185">Reference proteome</keyword>
<dbReference type="EMBL" id="KB932209">
    <property type="protein sequence ID" value="KCV68381.1"/>
    <property type="molecule type" value="Genomic_DNA"/>
</dbReference>
<accession>A0A058Z2L9</accession>
<proteinExistence type="predicted"/>
<evidence type="ECO:0000313" key="2">
    <source>
        <dbReference type="Proteomes" id="UP000030693"/>
    </source>
</evidence>